<sequence>MSNLFVTDESIETSPPVVGYRIMQLLEKKDGGKISIFEVTDKLKKEKWFSSRHLFLGMVFLYSVGIIEFNQPYIVKNV</sequence>
<name>A0A1L3JA59_9SPHN</name>
<evidence type="ECO:0000256" key="1">
    <source>
        <dbReference type="SAM" id="Phobius"/>
    </source>
</evidence>
<dbReference type="Proteomes" id="UP000242561">
    <property type="component" value="Chromosome"/>
</dbReference>
<reference evidence="2 3" key="1">
    <citation type="submission" date="2016-11" db="EMBL/GenBank/DDBJ databases">
        <title>Sphingorhabdus sp. LPB0140, isolated from marine environment.</title>
        <authorList>
            <person name="Kim E."/>
            <person name="Yi H."/>
        </authorList>
    </citation>
    <scope>NUCLEOTIDE SEQUENCE [LARGE SCALE GENOMIC DNA]</scope>
    <source>
        <strain evidence="2 3">LPB0140</strain>
    </source>
</reference>
<dbReference type="STRING" id="1913578.LPB140_03405"/>
<evidence type="ECO:0000313" key="2">
    <source>
        <dbReference type="EMBL" id="APG62020.1"/>
    </source>
</evidence>
<organism evidence="2 3">
    <name type="scientific">Sphingorhabdus lutea</name>
    <dbReference type="NCBI Taxonomy" id="1913578"/>
    <lineage>
        <taxon>Bacteria</taxon>
        <taxon>Pseudomonadati</taxon>
        <taxon>Pseudomonadota</taxon>
        <taxon>Alphaproteobacteria</taxon>
        <taxon>Sphingomonadales</taxon>
        <taxon>Sphingomonadaceae</taxon>
        <taxon>Sphingorhabdus</taxon>
    </lineage>
</organism>
<accession>A0A1L3JA59</accession>
<feature type="transmembrane region" description="Helical" evidence="1">
    <location>
        <begin position="54"/>
        <end position="74"/>
    </location>
</feature>
<dbReference type="RefSeq" id="WP_072558667.1">
    <property type="nucleotide sequence ID" value="NZ_CP018154.1"/>
</dbReference>
<evidence type="ECO:0000313" key="3">
    <source>
        <dbReference type="Proteomes" id="UP000242561"/>
    </source>
</evidence>
<dbReference type="OrthoDB" id="6638302at2"/>
<keyword evidence="1" id="KW-1133">Transmembrane helix</keyword>
<dbReference type="EMBL" id="CP018154">
    <property type="protein sequence ID" value="APG62020.1"/>
    <property type="molecule type" value="Genomic_DNA"/>
</dbReference>
<proteinExistence type="predicted"/>
<keyword evidence="1" id="KW-0812">Transmembrane</keyword>
<dbReference type="AlphaFoldDB" id="A0A1L3JA59"/>
<keyword evidence="3" id="KW-1185">Reference proteome</keyword>
<gene>
    <name evidence="2" type="ORF">LPB140_03405</name>
</gene>
<protein>
    <submittedName>
        <fullName evidence="2">Uncharacterized protein</fullName>
    </submittedName>
</protein>
<dbReference type="KEGG" id="sphl:LPB140_03405"/>
<keyword evidence="1" id="KW-0472">Membrane</keyword>